<dbReference type="Proteomes" id="UP000285310">
    <property type="component" value="Unassembled WGS sequence"/>
</dbReference>
<dbReference type="InterPro" id="IPR011051">
    <property type="entry name" value="RmlC_Cupin_sf"/>
</dbReference>
<dbReference type="CDD" id="cd06121">
    <property type="entry name" value="cupin_YML079wp"/>
    <property type="match status" value="1"/>
</dbReference>
<dbReference type="InterPro" id="IPR014710">
    <property type="entry name" value="RmlC-like_jellyroll"/>
</dbReference>
<dbReference type="PANTHER" id="PTHR33387:SF3">
    <property type="entry name" value="DUF985 DOMAIN-CONTAINING PROTEIN"/>
    <property type="match status" value="1"/>
</dbReference>
<dbReference type="Pfam" id="PF06172">
    <property type="entry name" value="Cupin_5"/>
    <property type="match status" value="1"/>
</dbReference>
<evidence type="ECO:0000313" key="2">
    <source>
        <dbReference type="EMBL" id="ROO25524.1"/>
    </source>
</evidence>
<proteinExistence type="predicted"/>
<protein>
    <submittedName>
        <fullName evidence="2">Cupin</fullName>
    </submittedName>
</protein>
<dbReference type="Gene3D" id="2.60.120.10">
    <property type="entry name" value="Jelly Rolls"/>
    <property type="match status" value="1"/>
</dbReference>
<accession>A0A423PIW6</accession>
<feature type="domain" description="DUF985" evidence="1">
    <location>
        <begin position="8"/>
        <end position="146"/>
    </location>
</feature>
<dbReference type="InterPro" id="IPR009327">
    <property type="entry name" value="Cupin_DUF985"/>
</dbReference>
<dbReference type="OrthoDB" id="9798288at2"/>
<reference evidence="2 3" key="1">
    <citation type="submission" date="2013-10" db="EMBL/GenBank/DDBJ databases">
        <title>Salinisphaera japonica YTM-1 Genome Sequencing.</title>
        <authorList>
            <person name="Lai Q."/>
            <person name="Li C."/>
            <person name="Shao Z."/>
        </authorList>
    </citation>
    <scope>NUCLEOTIDE SEQUENCE [LARGE SCALE GENOMIC DNA]</scope>
    <source>
        <strain evidence="2 3">YTM-1</strain>
    </source>
</reference>
<dbReference type="InParanoid" id="A0A423PIW6"/>
<dbReference type="SUPFAM" id="SSF51182">
    <property type="entry name" value="RmlC-like cupins"/>
    <property type="match status" value="1"/>
</dbReference>
<dbReference type="RefSeq" id="WP_123659054.1">
    <property type="nucleotide sequence ID" value="NZ_AYKG01000046.1"/>
</dbReference>
<evidence type="ECO:0000259" key="1">
    <source>
        <dbReference type="Pfam" id="PF06172"/>
    </source>
</evidence>
<comment type="caution">
    <text evidence="2">The sequence shown here is derived from an EMBL/GenBank/DDBJ whole genome shotgun (WGS) entry which is preliminary data.</text>
</comment>
<dbReference type="InterPro" id="IPR039935">
    <property type="entry name" value="YML079W-like"/>
</dbReference>
<keyword evidence="3" id="KW-1185">Reference proteome</keyword>
<evidence type="ECO:0000313" key="3">
    <source>
        <dbReference type="Proteomes" id="UP000285310"/>
    </source>
</evidence>
<gene>
    <name evidence="2" type="ORF">SAJA_12955</name>
</gene>
<sequence>MAQPTAAETIAALSLRPHPEGGHYRQSHVADEMIAADALPARYDGPRAHATAIYFLLAHDEISHLHRLRSDEVWHFYRGAALRVHVFAPDGNYRAYRLGHDLAGDETCQLLVPRGHWFGAEVIGDTGFALVGNTVAPGFDFADFELGRAEALAAEFPDQAGLIHRMCRH</sequence>
<dbReference type="PANTHER" id="PTHR33387">
    <property type="entry name" value="RMLC-LIKE JELLY ROLL FOLD PROTEIN"/>
    <property type="match status" value="1"/>
</dbReference>
<name>A0A423PIW6_9GAMM</name>
<dbReference type="AlphaFoldDB" id="A0A423PIW6"/>
<dbReference type="EMBL" id="AYKG01000046">
    <property type="protein sequence ID" value="ROO25524.1"/>
    <property type="molecule type" value="Genomic_DNA"/>
</dbReference>
<organism evidence="2 3">
    <name type="scientific">Salinisphaera japonica YTM-1</name>
    <dbReference type="NCBI Taxonomy" id="1209778"/>
    <lineage>
        <taxon>Bacteria</taxon>
        <taxon>Pseudomonadati</taxon>
        <taxon>Pseudomonadota</taxon>
        <taxon>Gammaproteobacteria</taxon>
        <taxon>Salinisphaerales</taxon>
        <taxon>Salinisphaeraceae</taxon>
        <taxon>Salinisphaera</taxon>
    </lineage>
</organism>